<protein>
    <submittedName>
        <fullName evidence="1">Uncharacterized protein</fullName>
    </submittedName>
</protein>
<proteinExistence type="predicted"/>
<evidence type="ECO:0000313" key="2">
    <source>
        <dbReference type="Proteomes" id="UP001328107"/>
    </source>
</evidence>
<sequence length="83" mass="9293">IQPTLTGKKIACEQAGTVMRVNDQLEFDHLQCSRDFWTKSDETQIPRKTHDEKINVACVSRCDHSFVHPSSCVDDGTCNPVSS</sequence>
<reference evidence="2" key="1">
    <citation type="submission" date="2022-10" db="EMBL/GenBank/DDBJ databases">
        <title>Genome assembly of Pristionchus species.</title>
        <authorList>
            <person name="Yoshida K."/>
            <person name="Sommer R.J."/>
        </authorList>
    </citation>
    <scope>NUCLEOTIDE SEQUENCE [LARGE SCALE GENOMIC DNA]</scope>
    <source>
        <strain evidence="2">RS5460</strain>
    </source>
</reference>
<name>A0AAN5CRI6_9BILA</name>
<dbReference type="Proteomes" id="UP001328107">
    <property type="component" value="Unassembled WGS sequence"/>
</dbReference>
<dbReference type="AlphaFoldDB" id="A0AAN5CRI6"/>
<keyword evidence="2" id="KW-1185">Reference proteome</keyword>
<dbReference type="EMBL" id="BTRK01000004">
    <property type="protein sequence ID" value="GMR49253.1"/>
    <property type="molecule type" value="Genomic_DNA"/>
</dbReference>
<evidence type="ECO:0000313" key="1">
    <source>
        <dbReference type="EMBL" id="GMR49253.1"/>
    </source>
</evidence>
<feature type="non-terminal residue" evidence="1">
    <location>
        <position position="1"/>
    </location>
</feature>
<accession>A0AAN5CRI6</accession>
<gene>
    <name evidence="1" type="ORF">PMAYCL1PPCAC_19448</name>
</gene>
<organism evidence="1 2">
    <name type="scientific">Pristionchus mayeri</name>
    <dbReference type="NCBI Taxonomy" id="1317129"/>
    <lineage>
        <taxon>Eukaryota</taxon>
        <taxon>Metazoa</taxon>
        <taxon>Ecdysozoa</taxon>
        <taxon>Nematoda</taxon>
        <taxon>Chromadorea</taxon>
        <taxon>Rhabditida</taxon>
        <taxon>Rhabditina</taxon>
        <taxon>Diplogasteromorpha</taxon>
        <taxon>Diplogasteroidea</taxon>
        <taxon>Neodiplogasteridae</taxon>
        <taxon>Pristionchus</taxon>
    </lineage>
</organism>
<feature type="non-terminal residue" evidence="1">
    <location>
        <position position="83"/>
    </location>
</feature>
<comment type="caution">
    <text evidence="1">The sequence shown here is derived from an EMBL/GenBank/DDBJ whole genome shotgun (WGS) entry which is preliminary data.</text>
</comment>